<feature type="transmembrane region" description="Helical" evidence="10">
    <location>
        <begin position="260"/>
        <end position="287"/>
    </location>
</feature>
<comment type="caution">
    <text evidence="13">The sequence shown here is derived from an EMBL/GenBank/DDBJ whole genome shotgun (WGS) entry which is preliminary data.</text>
</comment>
<feature type="transmembrane region" description="Helical" evidence="10">
    <location>
        <begin position="185"/>
        <end position="206"/>
    </location>
</feature>
<evidence type="ECO:0000256" key="10">
    <source>
        <dbReference type="SAM" id="Phobius"/>
    </source>
</evidence>
<evidence type="ECO:0000256" key="6">
    <source>
        <dbReference type="ARBA" id="ARBA00022692"/>
    </source>
</evidence>
<evidence type="ECO:0000256" key="9">
    <source>
        <dbReference type="ARBA" id="ARBA00023136"/>
    </source>
</evidence>
<dbReference type="Proteomes" id="UP000693970">
    <property type="component" value="Unassembled WGS sequence"/>
</dbReference>
<evidence type="ECO:0000256" key="2">
    <source>
        <dbReference type="ARBA" id="ARBA00004229"/>
    </source>
</evidence>
<keyword evidence="9 10" id="KW-0472">Membrane</keyword>
<dbReference type="InterPro" id="IPR051790">
    <property type="entry name" value="Cytochrome_c-biogenesis_DsbD"/>
</dbReference>
<feature type="transmembrane region" description="Helical" evidence="10">
    <location>
        <begin position="335"/>
        <end position="354"/>
    </location>
</feature>
<evidence type="ECO:0000259" key="12">
    <source>
        <dbReference type="Pfam" id="PF02683"/>
    </source>
</evidence>
<dbReference type="PANTHER" id="PTHR31272:SF6">
    <property type="entry name" value="CYTOCHROME C-TYPE BIOGENESIS CCDA-LIKE CHLOROPLASTIC PROTEIN"/>
    <property type="match status" value="1"/>
</dbReference>
<keyword evidence="11" id="KW-0732">Signal</keyword>
<evidence type="ECO:0000256" key="1">
    <source>
        <dbReference type="ARBA" id="ARBA00004141"/>
    </source>
</evidence>
<feature type="domain" description="Cytochrome C biogenesis protein transmembrane" evidence="12">
    <location>
        <begin position="103"/>
        <end position="217"/>
    </location>
</feature>
<dbReference type="AlphaFoldDB" id="A0A9K3M4N3"/>
<accession>A0A9K3M4N3</accession>
<feature type="signal peptide" evidence="11">
    <location>
        <begin position="1"/>
        <end position="22"/>
    </location>
</feature>
<feature type="transmembrane region" description="Helical" evidence="10">
    <location>
        <begin position="293"/>
        <end position="314"/>
    </location>
</feature>
<keyword evidence="6 10" id="KW-0812">Transmembrane</keyword>
<proteinExistence type="inferred from homology"/>
<feature type="transmembrane region" description="Helical" evidence="10">
    <location>
        <begin position="106"/>
        <end position="128"/>
    </location>
</feature>
<comment type="similarity">
    <text evidence="3">Belongs to the DsbD family.</text>
</comment>
<evidence type="ECO:0000256" key="3">
    <source>
        <dbReference type="ARBA" id="ARBA00006143"/>
    </source>
</evidence>
<name>A0A9K3M4N3_9STRA</name>
<dbReference type="EMBL" id="JAGRRH010000003">
    <property type="protein sequence ID" value="KAG7372046.1"/>
    <property type="molecule type" value="Genomic_DNA"/>
</dbReference>
<organism evidence="13 14">
    <name type="scientific">Nitzschia inconspicua</name>
    <dbReference type="NCBI Taxonomy" id="303405"/>
    <lineage>
        <taxon>Eukaryota</taxon>
        <taxon>Sar</taxon>
        <taxon>Stramenopiles</taxon>
        <taxon>Ochrophyta</taxon>
        <taxon>Bacillariophyta</taxon>
        <taxon>Bacillariophyceae</taxon>
        <taxon>Bacillariophycidae</taxon>
        <taxon>Bacillariales</taxon>
        <taxon>Bacillariaceae</taxon>
        <taxon>Nitzschia</taxon>
    </lineage>
</organism>
<evidence type="ECO:0000256" key="7">
    <source>
        <dbReference type="ARBA" id="ARBA00022748"/>
    </source>
</evidence>
<evidence type="ECO:0000256" key="8">
    <source>
        <dbReference type="ARBA" id="ARBA00022989"/>
    </source>
</evidence>
<dbReference type="Pfam" id="PF02683">
    <property type="entry name" value="DsbD_TM"/>
    <property type="match status" value="2"/>
</dbReference>
<evidence type="ECO:0000313" key="13">
    <source>
        <dbReference type="EMBL" id="KAG7372046.1"/>
    </source>
</evidence>
<comment type="subcellular location">
    <subcellularLocation>
        <location evidence="1">Membrane</location>
        <topology evidence="1">Multi-pass membrane protein</topology>
    </subcellularLocation>
    <subcellularLocation>
        <location evidence="2">Plastid</location>
        <location evidence="2">Chloroplast</location>
    </subcellularLocation>
</comment>
<evidence type="ECO:0000256" key="5">
    <source>
        <dbReference type="ARBA" id="ARBA00022640"/>
    </source>
</evidence>
<feature type="transmembrane region" description="Helical" evidence="10">
    <location>
        <begin position="149"/>
        <end position="173"/>
    </location>
</feature>
<protein>
    <submittedName>
        <fullName evidence="13">Cytochrome c biogenesis protein</fullName>
    </submittedName>
</protein>
<evidence type="ECO:0000256" key="4">
    <source>
        <dbReference type="ARBA" id="ARBA00022528"/>
    </source>
</evidence>
<dbReference type="OrthoDB" id="40974at2759"/>
<keyword evidence="7" id="KW-0201">Cytochrome c-type biogenesis</keyword>
<evidence type="ECO:0000256" key="11">
    <source>
        <dbReference type="SAM" id="SignalP"/>
    </source>
</evidence>
<gene>
    <name evidence="13" type="ORF">IV203_018189</name>
</gene>
<sequence length="376" mass="39283">MFPLSKMLPAMALLLIFHASVAFQSTNIRIRSGIELRPVHSNSQNPYSIHSQFTTKSFSSSHHPSSSTRLQMMNWEDVMFHAQSTASSLATISLDDPSNLVSSIPIMYGAGLLTAVSPCVWGLLPLTISYISNAAGERKDSSTALPTMAFAAGLASVFCTLGLIAASVGGAVYGNSANTNIALPLVSNIICCLMGFQLLELINLPLPALQSTISSSSSSSFTAGSGKRDGGENLILIDGSGNILNDKASRNAEQGSLFRTFLLGGSSALVASPCATPVLTSILAFVANSSNPLLGGFLLLFYTFGYSTPLLLTAATGGQALVRLKELGGKDETSVYAKVAPWITPFTAGILLWYGTNGLLTTLFGDPSLAGLLTLG</sequence>
<keyword evidence="14" id="KW-1185">Reference proteome</keyword>
<feature type="chain" id="PRO_5039897974" evidence="11">
    <location>
        <begin position="23"/>
        <end position="376"/>
    </location>
</feature>
<reference evidence="13" key="2">
    <citation type="submission" date="2021-04" db="EMBL/GenBank/DDBJ databases">
        <authorList>
            <person name="Podell S."/>
        </authorList>
    </citation>
    <scope>NUCLEOTIDE SEQUENCE</scope>
    <source>
        <strain evidence="13">Hildebrandi</strain>
    </source>
</reference>
<evidence type="ECO:0000313" key="14">
    <source>
        <dbReference type="Proteomes" id="UP000693970"/>
    </source>
</evidence>
<reference evidence="13" key="1">
    <citation type="journal article" date="2021" name="Sci. Rep.">
        <title>Diploid genomic architecture of Nitzschia inconspicua, an elite biomass production diatom.</title>
        <authorList>
            <person name="Oliver A."/>
            <person name="Podell S."/>
            <person name="Pinowska A."/>
            <person name="Traller J.C."/>
            <person name="Smith S.R."/>
            <person name="McClure R."/>
            <person name="Beliaev A."/>
            <person name="Bohutskyi P."/>
            <person name="Hill E.A."/>
            <person name="Rabines A."/>
            <person name="Zheng H."/>
            <person name="Allen L.Z."/>
            <person name="Kuo A."/>
            <person name="Grigoriev I.V."/>
            <person name="Allen A.E."/>
            <person name="Hazlebeck D."/>
            <person name="Allen E.E."/>
        </authorList>
    </citation>
    <scope>NUCLEOTIDE SEQUENCE</scope>
    <source>
        <strain evidence="13">Hildebrandi</strain>
    </source>
</reference>
<keyword evidence="4" id="KW-0150">Chloroplast</keyword>
<keyword evidence="8 10" id="KW-1133">Transmembrane helix</keyword>
<feature type="domain" description="Cytochrome C biogenesis protein transmembrane" evidence="12">
    <location>
        <begin position="247"/>
        <end position="323"/>
    </location>
</feature>
<dbReference type="GO" id="GO:0016020">
    <property type="term" value="C:membrane"/>
    <property type="evidence" value="ECO:0007669"/>
    <property type="project" value="UniProtKB-SubCell"/>
</dbReference>
<keyword evidence="5" id="KW-0934">Plastid</keyword>
<dbReference type="GO" id="GO:0009507">
    <property type="term" value="C:chloroplast"/>
    <property type="evidence" value="ECO:0007669"/>
    <property type="project" value="UniProtKB-SubCell"/>
</dbReference>
<dbReference type="InterPro" id="IPR003834">
    <property type="entry name" value="Cyt_c_assmbl_TM_dom"/>
</dbReference>
<dbReference type="PANTHER" id="PTHR31272">
    <property type="entry name" value="CYTOCHROME C-TYPE BIOGENESIS PROTEIN HI_1454-RELATED"/>
    <property type="match status" value="1"/>
</dbReference>
<dbReference type="GO" id="GO:0017004">
    <property type="term" value="P:cytochrome complex assembly"/>
    <property type="evidence" value="ECO:0007669"/>
    <property type="project" value="UniProtKB-KW"/>
</dbReference>